<dbReference type="AlphaFoldDB" id="A0A9D3W6X7"/>
<reference evidence="1 2" key="1">
    <citation type="journal article" date="2021" name="Plant Biotechnol. J.">
        <title>Multi-omics assisted identification of the key and species-specific regulatory components of drought-tolerant mechanisms in Gossypium stocksii.</title>
        <authorList>
            <person name="Yu D."/>
            <person name="Ke L."/>
            <person name="Zhang D."/>
            <person name="Wu Y."/>
            <person name="Sun Y."/>
            <person name="Mei J."/>
            <person name="Sun J."/>
            <person name="Sun Y."/>
        </authorList>
    </citation>
    <scope>NUCLEOTIDE SEQUENCE [LARGE SCALE GENOMIC DNA]</scope>
    <source>
        <strain evidence="2">cv. E1</strain>
        <tissue evidence="1">Leaf</tissue>
    </source>
</reference>
<evidence type="ECO:0000313" key="2">
    <source>
        <dbReference type="Proteomes" id="UP000828251"/>
    </source>
</evidence>
<name>A0A9D3W6X7_9ROSI</name>
<gene>
    <name evidence="1" type="ORF">J1N35_007682</name>
</gene>
<keyword evidence="2" id="KW-1185">Reference proteome</keyword>
<accession>A0A9D3W6X7</accession>
<sequence length="58" mass="6868">LFKKMSNRFREDIGEEMKSHMPAQEQALANKMGNAWNAFRNVLLMMLTQLFDQFMVKT</sequence>
<feature type="non-terminal residue" evidence="1">
    <location>
        <position position="1"/>
    </location>
</feature>
<comment type="caution">
    <text evidence="1">The sequence shown here is derived from an EMBL/GenBank/DDBJ whole genome shotgun (WGS) entry which is preliminary data.</text>
</comment>
<dbReference type="EMBL" id="JAIQCV010000003">
    <property type="protein sequence ID" value="KAH1114304.1"/>
    <property type="molecule type" value="Genomic_DNA"/>
</dbReference>
<protein>
    <submittedName>
        <fullName evidence="1">Uncharacterized protein</fullName>
    </submittedName>
</protein>
<organism evidence="1 2">
    <name type="scientific">Gossypium stocksii</name>
    <dbReference type="NCBI Taxonomy" id="47602"/>
    <lineage>
        <taxon>Eukaryota</taxon>
        <taxon>Viridiplantae</taxon>
        <taxon>Streptophyta</taxon>
        <taxon>Embryophyta</taxon>
        <taxon>Tracheophyta</taxon>
        <taxon>Spermatophyta</taxon>
        <taxon>Magnoliopsida</taxon>
        <taxon>eudicotyledons</taxon>
        <taxon>Gunneridae</taxon>
        <taxon>Pentapetalae</taxon>
        <taxon>rosids</taxon>
        <taxon>malvids</taxon>
        <taxon>Malvales</taxon>
        <taxon>Malvaceae</taxon>
        <taxon>Malvoideae</taxon>
        <taxon>Gossypium</taxon>
    </lineage>
</organism>
<dbReference type="Proteomes" id="UP000828251">
    <property type="component" value="Unassembled WGS sequence"/>
</dbReference>
<evidence type="ECO:0000313" key="1">
    <source>
        <dbReference type="EMBL" id="KAH1114304.1"/>
    </source>
</evidence>
<proteinExistence type="predicted"/>